<reference evidence="1" key="2">
    <citation type="journal article" date="2024" name="Plant">
        <title>Genomic evolution and insights into agronomic trait innovations of Sesamum species.</title>
        <authorList>
            <person name="Miao H."/>
            <person name="Wang L."/>
            <person name="Qu L."/>
            <person name="Liu H."/>
            <person name="Sun Y."/>
            <person name="Le M."/>
            <person name="Wang Q."/>
            <person name="Wei S."/>
            <person name="Zheng Y."/>
            <person name="Lin W."/>
            <person name="Duan Y."/>
            <person name="Cao H."/>
            <person name="Xiong S."/>
            <person name="Wang X."/>
            <person name="Wei L."/>
            <person name="Li C."/>
            <person name="Ma Q."/>
            <person name="Ju M."/>
            <person name="Zhao R."/>
            <person name="Li G."/>
            <person name="Mu C."/>
            <person name="Tian Q."/>
            <person name="Mei H."/>
            <person name="Zhang T."/>
            <person name="Gao T."/>
            <person name="Zhang H."/>
        </authorList>
    </citation>
    <scope>NUCLEOTIDE SEQUENCE</scope>
    <source>
        <strain evidence="1">KEN1</strain>
    </source>
</reference>
<organism evidence="1">
    <name type="scientific">Sesamum latifolium</name>
    <dbReference type="NCBI Taxonomy" id="2727402"/>
    <lineage>
        <taxon>Eukaryota</taxon>
        <taxon>Viridiplantae</taxon>
        <taxon>Streptophyta</taxon>
        <taxon>Embryophyta</taxon>
        <taxon>Tracheophyta</taxon>
        <taxon>Spermatophyta</taxon>
        <taxon>Magnoliopsida</taxon>
        <taxon>eudicotyledons</taxon>
        <taxon>Gunneridae</taxon>
        <taxon>Pentapetalae</taxon>
        <taxon>asterids</taxon>
        <taxon>lamiids</taxon>
        <taxon>Lamiales</taxon>
        <taxon>Pedaliaceae</taxon>
        <taxon>Sesamum</taxon>
    </lineage>
</organism>
<name>A0AAW2WY76_9LAMI</name>
<reference evidence="1" key="1">
    <citation type="submission" date="2020-06" db="EMBL/GenBank/DDBJ databases">
        <authorList>
            <person name="Li T."/>
            <person name="Hu X."/>
            <person name="Zhang T."/>
            <person name="Song X."/>
            <person name="Zhang H."/>
            <person name="Dai N."/>
            <person name="Sheng W."/>
            <person name="Hou X."/>
            <person name="Wei L."/>
        </authorList>
    </citation>
    <scope>NUCLEOTIDE SEQUENCE</scope>
    <source>
        <strain evidence="1">KEN1</strain>
        <tissue evidence="1">Leaf</tissue>
    </source>
</reference>
<proteinExistence type="predicted"/>
<sequence>MYVLRPEGNSLDLNNLPKITLEMVYRPRRTALRLLRPTDSTWRVSSSKQQSVPYKDVFHFSTHSIPATAVGDVHVPFSASCTLIFTTPAAPSVNDYFLGHVLSNSSYGAAPNEGNYTCIGAPVNCGSSRVFGGGGDGGGVRDVGLENPVEGFNWSRR</sequence>
<evidence type="ECO:0000313" key="1">
    <source>
        <dbReference type="EMBL" id="KAL0446877.1"/>
    </source>
</evidence>
<comment type="caution">
    <text evidence="1">The sequence shown here is derived from an EMBL/GenBank/DDBJ whole genome shotgun (WGS) entry which is preliminary data.</text>
</comment>
<dbReference type="AlphaFoldDB" id="A0AAW2WY76"/>
<dbReference type="EMBL" id="JACGWN010000006">
    <property type="protein sequence ID" value="KAL0446877.1"/>
    <property type="molecule type" value="Genomic_DNA"/>
</dbReference>
<gene>
    <name evidence="1" type="ORF">Slati_1815600</name>
</gene>
<protein>
    <submittedName>
        <fullName evidence="1">Uncharacterized protein</fullName>
    </submittedName>
</protein>
<accession>A0AAW2WY76</accession>